<protein>
    <submittedName>
        <fullName evidence="1">Uncharacterized protein</fullName>
    </submittedName>
</protein>
<dbReference type="RefSeq" id="WP_154669357.1">
    <property type="nucleotide sequence ID" value="NZ_AP019822.1"/>
</dbReference>
<proteinExistence type="predicted"/>
<gene>
    <name evidence="1" type="ORF">JCM16774_0312</name>
</gene>
<dbReference type="EMBL" id="AP019822">
    <property type="protein sequence ID" value="BBM35400.1"/>
    <property type="molecule type" value="Genomic_DNA"/>
</dbReference>
<evidence type="ECO:0000313" key="1">
    <source>
        <dbReference type="EMBL" id="BBM35400.1"/>
    </source>
</evidence>
<dbReference type="Proteomes" id="UP000321606">
    <property type="component" value="Chromosome"/>
</dbReference>
<evidence type="ECO:0000313" key="2">
    <source>
        <dbReference type="Proteomes" id="UP000321606"/>
    </source>
</evidence>
<accession>A0A510J7Y0</accession>
<name>A0A510J7Y0_9FUSO</name>
<sequence>MKEKTVKCAEDKIDNIKDFLLEIEDKIELEEFEEEELQDLCEVLEKINDLLWIYT</sequence>
<organism evidence="1 2">
    <name type="scientific">Pseudoleptotrichia goodfellowii</name>
    <dbReference type="NCBI Taxonomy" id="157692"/>
    <lineage>
        <taxon>Bacteria</taxon>
        <taxon>Fusobacteriati</taxon>
        <taxon>Fusobacteriota</taxon>
        <taxon>Fusobacteriia</taxon>
        <taxon>Fusobacteriales</taxon>
        <taxon>Leptotrichiaceae</taxon>
        <taxon>Pseudoleptotrichia</taxon>
    </lineage>
</organism>
<reference evidence="1 2" key="1">
    <citation type="submission" date="2019-07" db="EMBL/GenBank/DDBJ databases">
        <title>Complete Genome Sequence of Leptotrichia goodfellowii Strain JCM 16774.</title>
        <authorList>
            <person name="Watanabe S."/>
            <person name="Cui L."/>
        </authorList>
    </citation>
    <scope>NUCLEOTIDE SEQUENCE [LARGE SCALE GENOMIC DNA]</scope>
    <source>
        <strain evidence="1 2">JCM16774</strain>
    </source>
</reference>
<dbReference type="STRING" id="714315.GCA_000516535_00324"/>
<dbReference type="KEGG" id="lgo:JCM16774_0312"/>
<dbReference type="AlphaFoldDB" id="A0A510J7Y0"/>